<dbReference type="CDD" id="cd16655">
    <property type="entry name" value="RING-Ubox_WDSUB1-like"/>
    <property type="match status" value="1"/>
</dbReference>
<dbReference type="EC" id="2.3.2.27" evidence="4"/>
<evidence type="ECO:0000256" key="2">
    <source>
        <dbReference type="ARBA" id="ARBA00003861"/>
    </source>
</evidence>
<sequence length="409" mass="46807">MSKPVLQQVVMDERIYVAVGRDLDSKSTLVWAIQNTGGKEFCLVHVRDQLYRKDKEKTEKILDKYVRICKNMQVRAEKIYIEIDSVEKGIILLISERGIKKLVMGAASDRHYSMRMHDLLSAKAIYIRQEAPATCHIWFTCKGYLIHTREAIMGNASVARASTSSDQDSVRTRGSDILSSQSNITKGHESVPASNLVDIGKVYDNIQLGVTKASLELFKLQEVEADKNEIIKRAIKWARSYSEEFKRRKETEMELIIAREALETMRFVSDSRITESYVLVKKLQEKYNLAIELLRRATKDRDELKTERDIAIKEAKKLKNIHEKISRSDKHREAPQYFICPITQEVMDDPQVAADGFTYEAGAISSWLERGHETSPMTNMKLLHTKLVPNLALRSAIQEWLHTSTSSGK</sequence>
<dbReference type="Gramene" id="KFK37377">
    <property type="protein sequence ID" value="KFK37377"/>
    <property type="gene ID" value="AALP_AA4G249100"/>
</dbReference>
<dbReference type="Pfam" id="PF04564">
    <property type="entry name" value="U-box"/>
    <property type="match status" value="1"/>
</dbReference>
<dbReference type="InterPro" id="IPR051348">
    <property type="entry name" value="U-box_ubiquitin_ligases"/>
</dbReference>
<accession>A0A087H5H5</accession>
<dbReference type="InterPro" id="IPR003613">
    <property type="entry name" value="Ubox_domain"/>
</dbReference>
<dbReference type="SUPFAM" id="SSF57850">
    <property type="entry name" value="RING/U-box"/>
    <property type="match status" value="1"/>
</dbReference>
<evidence type="ECO:0000313" key="10">
    <source>
        <dbReference type="Proteomes" id="UP000029120"/>
    </source>
</evidence>
<proteinExistence type="predicted"/>
<dbReference type="GO" id="GO:0016567">
    <property type="term" value="P:protein ubiquitination"/>
    <property type="evidence" value="ECO:0007669"/>
    <property type="project" value="UniProtKB-UniPathway"/>
</dbReference>
<feature type="coiled-coil region" evidence="7">
    <location>
        <begin position="280"/>
        <end position="321"/>
    </location>
</feature>
<keyword evidence="5" id="KW-0808">Transferase</keyword>
<evidence type="ECO:0000259" key="8">
    <source>
        <dbReference type="PROSITE" id="PS51698"/>
    </source>
</evidence>
<reference evidence="10" key="1">
    <citation type="journal article" date="2015" name="Nat. Plants">
        <title>Genome expansion of Arabis alpina linked with retrotransposition and reduced symmetric DNA methylation.</title>
        <authorList>
            <person name="Willing E.M."/>
            <person name="Rawat V."/>
            <person name="Mandakova T."/>
            <person name="Maumus F."/>
            <person name="James G.V."/>
            <person name="Nordstroem K.J."/>
            <person name="Becker C."/>
            <person name="Warthmann N."/>
            <person name="Chica C."/>
            <person name="Szarzynska B."/>
            <person name="Zytnicki M."/>
            <person name="Albani M.C."/>
            <person name="Kiefer C."/>
            <person name="Bergonzi S."/>
            <person name="Castaings L."/>
            <person name="Mateos J.L."/>
            <person name="Berns M.C."/>
            <person name="Bujdoso N."/>
            <person name="Piofczyk T."/>
            <person name="de Lorenzo L."/>
            <person name="Barrero-Sicilia C."/>
            <person name="Mateos I."/>
            <person name="Piednoel M."/>
            <person name="Hagmann J."/>
            <person name="Chen-Min-Tao R."/>
            <person name="Iglesias-Fernandez R."/>
            <person name="Schuster S.C."/>
            <person name="Alonso-Blanco C."/>
            <person name="Roudier F."/>
            <person name="Carbonero P."/>
            <person name="Paz-Ares J."/>
            <person name="Davis S.J."/>
            <person name="Pecinka A."/>
            <person name="Quesneville H."/>
            <person name="Colot V."/>
            <person name="Lysak M.A."/>
            <person name="Weigel D."/>
            <person name="Coupland G."/>
            <person name="Schneeberger K."/>
        </authorList>
    </citation>
    <scope>NUCLEOTIDE SEQUENCE [LARGE SCALE GENOMIC DNA]</scope>
    <source>
        <strain evidence="10">cv. Pajares</strain>
    </source>
</reference>
<dbReference type="GO" id="GO:0061630">
    <property type="term" value="F:ubiquitin protein ligase activity"/>
    <property type="evidence" value="ECO:0007669"/>
    <property type="project" value="UniProtKB-EC"/>
</dbReference>
<dbReference type="InterPro" id="IPR013083">
    <property type="entry name" value="Znf_RING/FYVE/PHD"/>
</dbReference>
<dbReference type="CDD" id="cd01989">
    <property type="entry name" value="USP_STK_Ubox_N"/>
    <property type="match status" value="1"/>
</dbReference>
<evidence type="ECO:0000256" key="5">
    <source>
        <dbReference type="ARBA" id="ARBA00022679"/>
    </source>
</evidence>
<evidence type="ECO:0000256" key="6">
    <source>
        <dbReference type="ARBA" id="ARBA00022786"/>
    </source>
</evidence>
<dbReference type="SMART" id="SM00504">
    <property type="entry name" value="Ubox"/>
    <property type="match status" value="1"/>
</dbReference>
<dbReference type="Gene3D" id="3.30.40.10">
    <property type="entry name" value="Zinc/RING finger domain, C3HC4 (zinc finger)"/>
    <property type="match status" value="1"/>
</dbReference>
<name>A0A087H5H5_ARAAL</name>
<dbReference type="EMBL" id="CM002872">
    <property type="protein sequence ID" value="KFK37377.1"/>
    <property type="molecule type" value="Genomic_DNA"/>
</dbReference>
<dbReference type="Proteomes" id="UP000029120">
    <property type="component" value="Chromosome 4"/>
</dbReference>
<dbReference type="PROSITE" id="PS51698">
    <property type="entry name" value="U_BOX"/>
    <property type="match status" value="1"/>
</dbReference>
<keyword evidence="6" id="KW-0833">Ubl conjugation pathway</keyword>
<organism evidence="9 10">
    <name type="scientific">Arabis alpina</name>
    <name type="common">Alpine rock-cress</name>
    <dbReference type="NCBI Taxonomy" id="50452"/>
    <lineage>
        <taxon>Eukaryota</taxon>
        <taxon>Viridiplantae</taxon>
        <taxon>Streptophyta</taxon>
        <taxon>Embryophyta</taxon>
        <taxon>Tracheophyta</taxon>
        <taxon>Spermatophyta</taxon>
        <taxon>Magnoliopsida</taxon>
        <taxon>eudicotyledons</taxon>
        <taxon>Gunneridae</taxon>
        <taxon>Pentapetalae</taxon>
        <taxon>rosids</taxon>
        <taxon>malvids</taxon>
        <taxon>Brassicales</taxon>
        <taxon>Brassicaceae</taxon>
        <taxon>Arabideae</taxon>
        <taxon>Arabis</taxon>
    </lineage>
</organism>
<keyword evidence="10" id="KW-1185">Reference proteome</keyword>
<gene>
    <name evidence="9" type="ordered locus">AALP_Aa4g249100</name>
</gene>
<keyword evidence="7" id="KW-0175">Coiled coil</keyword>
<evidence type="ECO:0000256" key="3">
    <source>
        <dbReference type="ARBA" id="ARBA00004906"/>
    </source>
</evidence>
<comment type="catalytic activity">
    <reaction evidence="1">
        <text>S-ubiquitinyl-[E2 ubiquitin-conjugating enzyme]-L-cysteine + [acceptor protein]-L-lysine = [E2 ubiquitin-conjugating enzyme]-L-cysteine + N(6)-ubiquitinyl-[acceptor protein]-L-lysine.</text>
        <dbReference type="EC" id="2.3.2.27"/>
    </reaction>
</comment>
<feature type="domain" description="U-box" evidence="8">
    <location>
        <begin position="333"/>
        <end position="407"/>
    </location>
</feature>
<evidence type="ECO:0000256" key="7">
    <source>
        <dbReference type="SAM" id="Coils"/>
    </source>
</evidence>
<dbReference type="PANTHER" id="PTHR45647">
    <property type="entry name" value="OS02G0152300 PROTEIN"/>
    <property type="match status" value="1"/>
</dbReference>
<dbReference type="OMA" id="NTRGREF"/>
<dbReference type="UniPathway" id="UPA00143"/>
<protein>
    <recommendedName>
        <fullName evidence="4">RING-type E3 ubiquitin transferase</fullName>
        <ecNumber evidence="4">2.3.2.27</ecNumber>
    </recommendedName>
</protein>
<comment type="pathway">
    <text evidence="3">Protein modification; protein ubiquitination.</text>
</comment>
<evidence type="ECO:0000256" key="4">
    <source>
        <dbReference type="ARBA" id="ARBA00012483"/>
    </source>
</evidence>
<dbReference type="eggNOG" id="ENOG502S95A">
    <property type="taxonomic scope" value="Eukaryota"/>
</dbReference>
<comment type="function">
    <text evidence="2">Functions as an E3 ubiquitin ligase.</text>
</comment>
<dbReference type="OrthoDB" id="10064100at2759"/>
<dbReference type="PANTHER" id="PTHR45647:SF149">
    <property type="entry name" value="U-BOX DOMAIN-CONTAINING PROTEIN 36-RELATED"/>
    <property type="match status" value="1"/>
</dbReference>
<dbReference type="AlphaFoldDB" id="A0A087H5H5"/>
<evidence type="ECO:0000256" key="1">
    <source>
        <dbReference type="ARBA" id="ARBA00000900"/>
    </source>
</evidence>
<evidence type="ECO:0000313" key="9">
    <source>
        <dbReference type="EMBL" id="KFK37377.1"/>
    </source>
</evidence>